<keyword evidence="8" id="KW-1185">Reference proteome</keyword>
<evidence type="ECO:0000256" key="3">
    <source>
        <dbReference type="ARBA" id="ARBA00022964"/>
    </source>
</evidence>
<dbReference type="GO" id="GO:0004656">
    <property type="term" value="F:procollagen-proline 4-dioxygenase activity"/>
    <property type="evidence" value="ECO:0007669"/>
    <property type="project" value="TreeGrafter"/>
</dbReference>
<dbReference type="AlphaFoldDB" id="A0A0M0JYW6"/>
<dbReference type="GO" id="GO:0005506">
    <property type="term" value="F:iron ion binding"/>
    <property type="evidence" value="ECO:0007669"/>
    <property type="project" value="InterPro"/>
</dbReference>
<dbReference type="Proteomes" id="UP000037460">
    <property type="component" value="Unassembled WGS sequence"/>
</dbReference>
<dbReference type="GO" id="GO:0005783">
    <property type="term" value="C:endoplasmic reticulum"/>
    <property type="evidence" value="ECO:0007669"/>
    <property type="project" value="TreeGrafter"/>
</dbReference>
<keyword evidence="3" id="KW-0223">Dioxygenase</keyword>
<gene>
    <name evidence="7" type="ORF">Ctob_012842</name>
</gene>
<organism evidence="7 8">
    <name type="scientific">Chrysochromulina tobinii</name>
    <dbReference type="NCBI Taxonomy" id="1460289"/>
    <lineage>
        <taxon>Eukaryota</taxon>
        <taxon>Haptista</taxon>
        <taxon>Haptophyta</taxon>
        <taxon>Prymnesiophyceae</taxon>
        <taxon>Prymnesiales</taxon>
        <taxon>Chrysochromulinaceae</taxon>
        <taxon>Chrysochromulina</taxon>
    </lineage>
</organism>
<dbReference type="PANTHER" id="PTHR10869:SF246">
    <property type="entry name" value="TRANSMEMBRANE PROLYL 4-HYDROXYLASE"/>
    <property type="match status" value="1"/>
</dbReference>
<comment type="cofactor">
    <cofactor evidence="1">
        <name>L-ascorbate</name>
        <dbReference type="ChEBI" id="CHEBI:38290"/>
    </cofactor>
</comment>
<dbReference type="SMART" id="SM00702">
    <property type="entry name" value="P4Hc"/>
    <property type="match status" value="1"/>
</dbReference>
<evidence type="ECO:0000313" key="8">
    <source>
        <dbReference type="Proteomes" id="UP000037460"/>
    </source>
</evidence>
<evidence type="ECO:0000256" key="4">
    <source>
        <dbReference type="ARBA" id="ARBA00023002"/>
    </source>
</evidence>
<proteinExistence type="predicted"/>
<dbReference type="Gene3D" id="2.60.120.620">
    <property type="entry name" value="q2cbj1_9rhob like domain"/>
    <property type="match status" value="1"/>
</dbReference>
<dbReference type="EMBL" id="JWZX01001920">
    <property type="protein sequence ID" value="KOO31846.1"/>
    <property type="molecule type" value="Genomic_DNA"/>
</dbReference>
<dbReference type="GO" id="GO:0031418">
    <property type="term" value="F:L-ascorbic acid binding"/>
    <property type="evidence" value="ECO:0007669"/>
    <property type="project" value="InterPro"/>
</dbReference>
<dbReference type="PANTHER" id="PTHR10869">
    <property type="entry name" value="PROLYL 4-HYDROXYLASE ALPHA SUBUNIT"/>
    <property type="match status" value="1"/>
</dbReference>
<dbReference type="InterPro" id="IPR006620">
    <property type="entry name" value="Pro_4_hyd_alph"/>
</dbReference>
<keyword evidence="5" id="KW-0408">Iron</keyword>
<protein>
    <recommendedName>
        <fullName evidence="6">Prolyl 4-hydroxylase alpha subunit domain-containing protein</fullName>
    </recommendedName>
</protein>
<evidence type="ECO:0000256" key="1">
    <source>
        <dbReference type="ARBA" id="ARBA00001961"/>
    </source>
</evidence>
<keyword evidence="2" id="KW-0479">Metal-binding</keyword>
<dbReference type="InterPro" id="IPR045054">
    <property type="entry name" value="P4HA-like"/>
</dbReference>
<reference evidence="8" key="1">
    <citation type="journal article" date="2015" name="PLoS Genet.">
        <title>Genome Sequence and Transcriptome Analyses of Chrysochromulina tobin: Metabolic Tools for Enhanced Algal Fitness in the Prominent Order Prymnesiales (Haptophyceae).</title>
        <authorList>
            <person name="Hovde B.T."/>
            <person name="Deodato C.R."/>
            <person name="Hunsperger H.M."/>
            <person name="Ryken S.A."/>
            <person name="Yost W."/>
            <person name="Jha R.K."/>
            <person name="Patterson J."/>
            <person name="Monnat R.J. Jr."/>
            <person name="Barlow S.B."/>
            <person name="Starkenburg S.R."/>
            <person name="Cattolico R.A."/>
        </authorList>
    </citation>
    <scope>NUCLEOTIDE SEQUENCE</scope>
    <source>
        <strain evidence="8">CCMP291</strain>
    </source>
</reference>
<sequence>MLRGQEVPNFLSAAECDGLIRATAGLHDEKGCLECGTYWLKGREHGRRGQNGLTDEAVDLVTSVEERIGDLVGMRTHEHENVIKVTSYKPTSARAAYNLHHEKIGRPNRVATVLVYLSSLIGARHGGATIFPAASPNASVVRSFRAITPPRGTFWRVDERASDSRYGSVGLFSPQATDDVRAAQAAADATCTDPNGASAGVSVEPMRGKALVWYHERPDGVGTSEEEHLRDAEPLAWHCGCRVLEGGGERWALQKFKEHPRGGRAPERFYEVMAAHHEKLAPEQDGVAVHQECEA</sequence>
<evidence type="ECO:0000256" key="2">
    <source>
        <dbReference type="ARBA" id="ARBA00022723"/>
    </source>
</evidence>
<feature type="domain" description="Prolyl 4-hydroxylase alpha subunit" evidence="6">
    <location>
        <begin position="2"/>
        <end position="258"/>
    </location>
</feature>
<evidence type="ECO:0000313" key="7">
    <source>
        <dbReference type="EMBL" id="KOO31846.1"/>
    </source>
</evidence>
<accession>A0A0M0JYW6</accession>
<keyword evidence="4" id="KW-0560">Oxidoreductase</keyword>
<comment type="caution">
    <text evidence="7">The sequence shown here is derived from an EMBL/GenBank/DDBJ whole genome shotgun (WGS) entry which is preliminary data.</text>
</comment>
<name>A0A0M0JYW6_9EUKA</name>
<evidence type="ECO:0000259" key="6">
    <source>
        <dbReference type="SMART" id="SM00702"/>
    </source>
</evidence>
<evidence type="ECO:0000256" key="5">
    <source>
        <dbReference type="ARBA" id="ARBA00023004"/>
    </source>
</evidence>